<keyword evidence="3 7" id="KW-0418">Kinase</keyword>
<evidence type="ECO:0000256" key="3">
    <source>
        <dbReference type="ARBA" id="ARBA00022777"/>
    </source>
</evidence>
<dbReference type="PANTHER" id="PTHR43289">
    <property type="entry name" value="MITOGEN-ACTIVATED PROTEIN KINASE KINASE KINASE 20-RELATED"/>
    <property type="match status" value="1"/>
</dbReference>
<evidence type="ECO:0000256" key="4">
    <source>
        <dbReference type="ARBA" id="ARBA00022840"/>
    </source>
</evidence>
<keyword evidence="1" id="KW-0808">Transferase</keyword>
<dbReference type="InterPro" id="IPR011990">
    <property type="entry name" value="TPR-like_helical_dom_sf"/>
</dbReference>
<comment type="caution">
    <text evidence="7">The sequence shown here is derived from an EMBL/GenBank/DDBJ whole genome shotgun (WGS) entry which is preliminary data.</text>
</comment>
<dbReference type="PANTHER" id="PTHR43289:SF6">
    <property type="entry name" value="SERINE_THREONINE-PROTEIN KINASE NEKL-3"/>
    <property type="match status" value="1"/>
</dbReference>
<dbReference type="AlphaFoldDB" id="A0A3E1K888"/>
<feature type="domain" description="Protein kinase" evidence="6">
    <location>
        <begin position="93"/>
        <end position="353"/>
    </location>
</feature>
<keyword evidence="7" id="KW-0723">Serine/threonine-protein kinase</keyword>
<proteinExistence type="predicted"/>
<keyword evidence="4" id="KW-0067">ATP-binding</keyword>
<protein>
    <submittedName>
        <fullName evidence="7">Serine/threonine protein kinase</fullName>
    </submittedName>
</protein>
<reference evidence="7 8" key="1">
    <citation type="submission" date="2018-08" db="EMBL/GenBank/DDBJ databases">
        <title>Wenzhouxiangella salilacus sp. nov., a novel bacterium isolated from a saline lake in Xinjiang Province, China.</title>
        <authorList>
            <person name="Han S."/>
        </authorList>
    </citation>
    <scope>NUCLEOTIDE SEQUENCE [LARGE SCALE GENOMIC DNA]</scope>
    <source>
        <strain evidence="7 8">XDB06</strain>
    </source>
</reference>
<sequence>MRRGRGARHEGCMNQDSRWQQVKSFYSAAQDLPPDKREAWLADNCTDADIRREVRELLAADREATGWLPDSSELGASAPELPPDLEGQRFGRFEIVHRIDSGGMGAVWLARIRDDGREVALKVIQRGLVTDQAMARFLREREILARLDHPGICPMLDSGTTPDGRPFLVMPFLEGAGPITDYCEAHALDLKARVRLFRQVCVAVQHAHQNLVVHSDLKPGNVLVTRDGRVQLVDFGISRLLSPGHEELTRRFGEQRPATLDYASPEQLRGDSPSTLSDVYSLGALLYRLLAGRKAYHVGMGEDAANDVVPPEPARPASMPVDLFNICRKAMSGEPQCRYGSAAALGEDLACWLGNRPVAARAPSLAYQAGKFIRRNFWPAVTAATALSGIVALTVVLAVNNARINAQAERIALERDRAEATAEFWAHLFEQTDPVASEAAAPSVEQLLDRAQAELTDSSSRLPAVTRARLLGVLSTSYWNLAQQQRAREAAQAAVDAISEAPGEPAAAAAAWKQLANIAMALGDAEAARTAANAALSAMQSAPGIPAEQRASILDAHALVLEMEGQLEEAAAVMERVIEIQQTLPLEEVIVDHATAWGNLAFMYFNLARRSEAPEPWFERAAGGVERSLTLLERHFGPDHPRVGFMRNASGALNLERGRPQAALADFRAAARIAEKTLPPGHEMLAHLYFNQGTLQRQLGDHAGAEAAFARAFEASSGFDDEHPHRVRSLIGVLRARLARGERDAARAALDRLAELSGRLVENHSARLWQRVFERRLAAEPIDHALAAAAREAGDQELVEYLESLPGPGDE</sequence>
<dbReference type="PROSITE" id="PS50011">
    <property type="entry name" value="PROTEIN_KINASE_DOM"/>
    <property type="match status" value="1"/>
</dbReference>
<dbReference type="GO" id="GO:0004674">
    <property type="term" value="F:protein serine/threonine kinase activity"/>
    <property type="evidence" value="ECO:0007669"/>
    <property type="project" value="UniProtKB-KW"/>
</dbReference>
<dbReference type="InterPro" id="IPR011009">
    <property type="entry name" value="Kinase-like_dom_sf"/>
</dbReference>
<dbReference type="OrthoDB" id="9801841at2"/>
<organism evidence="7 8">
    <name type="scientific">Wenzhouxiangella sediminis</name>
    <dbReference type="NCBI Taxonomy" id="1792836"/>
    <lineage>
        <taxon>Bacteria</taxon>
        <taxon>Pseudomonadati</taxon>
        <taxon>Pseudomonadota</taxon>
        <taxon>Gammaproteobacteria</taxon>
        <taxon>Chromatiales</taxon>
        <taxon>Wenzhouxiangellaceae</taxon>
        <taxon>Wenzhouxiangella</taxon>
    </lineage>
</organism>
<evidence type="ECO:0000256" key="2">
    <source>
        <dbReference type="ARBA" id="ARBA00022741"/>
    </source>
</evidence>
<evidence type="ECO:0000313" key="7">
    <source>
        <dbReference type="EMBL" id="RFF30284.1"/>
    </source>
</evidence>
<dbReference type="InterPro" id="IPR019734">
    <property type="entry name" value="TPR_rpt"/>
</dbReference>
<keyword evidence="5" id="KW-0812">Transmembrane</keyword>
<dbReference type="EMBL" id="QUZK01000037">
    <property type="protein sequence ID" value="RFF30284.1"/>
    <property type="molecule type" value="Genomic_DNA"/>
</dbReference>
<dbReference type="SUPFAM" id="SSF48452">
    <property type="entry name" value="TPR-like"/>
    <property type="match status" value="1"/>
</dbReference>
<dbReference type="SUPFAM" id="SSF56112">
    <property type="entry name" value="Protein kinase-like (PK-like)"/>
    <property type="match status" value="1"/>
</dbReference>
<evidence type="ECO:0000256" key="1">
    <source>
        <dbReference type="ARBA" id="ARBA00022679"/>
    </source>
</evidence>
<feature type="transmembrane region" description="Helical" evidence="5">
    <location>
        <begin position="377"/>
        <end position="399"/>
    </location>
</feature>
<evidence type="ECO:0000256" key="5">
    <source>
        <dbReference type="SAM" id="Phobius"/>
    </source>
</evidence>
<dbReference type="SMART" id="SM00220">
    <property type="entry name" value="S_TKc"/>
    <property type="match status" value="1"/>
</dbReference>
<accession>A0A3E1K888</accession>
<dbReference type="SMART" id="SM00028">
    <property type="entry name" value="TPR"/>
    <property type="match status" value="4"/>
</dbReference>
<dbReference type="Pfam" id="PF13424">
    <property type="entry name" value="TPR_12"/>
    <property type="match status" value="2"/>
</dbReference>
<dbReference type="InterPro" id="IPR008271">
    <property type="entry name" value="Ser/Thr_kinase_AS"/>
</dbReference>
<dbReference type="InterPro" id="IPR000719">
    <property type="entry name" value="Prot_kinase_dom"/>
</dbReference>
<dbReference type="Pfam" id="PF00069">
    <property type="entry name" value="Pkinase"/>
    <property type="match status" value="1"/>
</dbReference>
<keyword evidence="8" id="KW-1185">Reference proteome</keyword>
<dbReference type="Gene3D" id="1.10.510.10">
    <property type="entry name" value="Transferase(Phosphotransferase) domain 1"/>
    <property type="match status" value="1"/>
</dbReference>
<keyword evidence="5" id="KW-0472">Membrane</keyword>
<dbReference type="Gene3D" id="3.30.200.20">
    <property type="entry name" value="Phosphorylase Kinase, domain 1"/>
    <property type="match status" value="1"/>
</dbReference>
<dbReference type="Gene3D" id="1.25.40.10">
    <property type="entry name" value="Tetratricopeptide repeat domain"/>
    <property type="match status" value="2"/>
</dbReference>
<evidence type="ECO:0000313" key="8">
    <source>
        <dbReference type="Proteomes" id="UP000260351"/>
    </source>
</evidence>
<evidence type="ECO:0000259" key="6">
    <source>
        <dbReference type="PROSITE" id="PS50011"/>
    </source>
</evidence>
<dbReference type="PROSITE" id="PS00108">
    <property type="entry name" value="PROTEIN_KINASE_ST"/>
    <property type="match status" value="1"/>
</dbReference>
<dbReference type="Proteomes" id="UP000260351">
    <property type="component" value="Unassembled WGS sequence"/>
</dbReference>
<name>A0A3E1K888_9GAMM</name>
<dbReference type="GO" id="GO:0005524">
    <property type="term" value="F:ATP binding"/>
    <property type="evidence" value="ECO:0007669"/>
    <property type="project" value="UniProtKB-KW"/>
</dbReference>
<dbReference type="CDD" id="cd14014">
    <property type="entry name" value="STKc_PknB_like"/>
    <property type="match status" value="1"/>
</dbReference>
<gene>
    <name evidence="7" type="ORF">DZC52_09415</name>
</gene>
<keyword evidence="5" id="KW-1133">Transmembrane helix</keyword>
<keyword evidence="2" id="KW-0547">Nucleotide-binding</keyword>